<evidence type="ECO:0000256" key="2">
    <source>
        <dbReference type="ARBA" id="ARBA00023180"/>
    </source>
</evidence>
<dbReference type="AlphaFoldDB" id="A0A133VP05"/>
<keyword evidence="1" id="KW-0808">Transferase</keyword>
<proteinExistence type="predicted"/>
<sequence>MQKKLAILPNATTGKEKIFMNLIDHCEPNQLKGDSTPPYLFQEGIAERIKKYNPEMRFYVCLRDPIERAYSSYFYHRSTGTRAVLFDFDEAIEEMKEAYVKPSKYYTCLKEYLDRFPREDIFIMIYDDIEEDPIGFIQQIYEFLEVDDDFEPEAATERMNVVKKGTLQRKRYLKFIWSLENFVRRHKSNFLIKPFYNLFRYRAFKVWGKVRQLGVKKNKDLPRQERPPMKPETKKRLRKTFRPEIEKIEDLVNKDLSSWK</sequence>
<organism evidence="4 5">
    <name type="scientific">candidate division MSBL1 archaeon SCGC-AAA382N08</name>
    <dbReference type="NCBI Taxonomy" id="1698285"/>
    <lineage>
        <taxon>Archaea</taxon>
        <taxon>Methanobacteriati</taxon>
        <taxon>Methanobacteriota</taxon>
        <taxon>candidate division MSBL1</taxon>
    </lineage>
</organism>
<dbReference type="Pfam" id="PF00685">
    <property type="entry name" value="Sulfotransfer_1"/>
    <property type="match status" value="1"/>
</dbReference>
<dbReference type="SUPFAM" id="SSF52540">
    <property type="entry name" value="P-loop containing nucleoside triphosphate hydrolases"/>
    <property type="match status" value="1"/>
</dbReference>
<evidence type="ECO:0000313" key="4">
    <source>
        <dbReference type="EMBL" id="KXB08192.1"/>
    </source>
</evidence>
<dbReference type="InterPro" id="IPR027417">
    <property type="entry name" value="P-loop_NTPase"/>
</dbReference>
<feature type="domain" description="Sulfotransferase" evidence="3">
    <location>
        <begin position="55"/>
        <end position="173"/>
    </location>
</feature>
<dbReference type="InterPro" id="IPR037359">
    <property type="entry name" value="NST/OST"/>
</dbReference>
<evidence type="ECO:0000313" key="5">
    <source>
        <dbReference type="Proteomes" id="UP000070175"/>
    </source>
</evidence>
<protein>
    <recommendedName>
        <fullName evidence="3">Sulfotransferase domain-containing protein</fullName>
    </recommendedName>
</protein>
<dbReference type="GO" id="GO:0008146">
    <property type="term" value="F:sulfotransferase activity"/>
    <property type="evidence" value="ECO:0007669"/>
    <property type="project" value="InterPro"/>
</dbReference>
<dbReference type="Gene3D" id="3.40.50.300">
    <property type="entry name" value="P-loop containing nucleotide triphosphate hydrolases"/>
    <property type="match status" value="1"/>
</dbReference>
<name>A0A133VP05_9EURY</name>
<evidence type="ECO:0000256" key="1">
    <source>
        <dbReference type="ARBA" id="ARBA00022679"/>
    </source>
</evidence>
<dbReference type="PANTHER" id="PTHR10605">
    <property type="entry name" value="HEPARAN SULFATE SULFOTRANSFERASE"/>
    <property type="match status" value="1"/>
</dbReference>
<keyword evidence="5" id="KW-1185">Reference proteome</keyword>
<keyword evidence="2" id="KW-0325">Glycoprotein</keyword>
<dbReference type="PANTHER" id="PTHR10605:SF56">
    <property type="entry name" value="BIFUNCTIONAL HEPARAN SULFATE N-DEACETYLASE_N-SULFOTRANSFERASE"/>
    <property type="match status" value="1"/>
</dbReference>
<accession>A0A133VP05</accession>
<dbReference type="EMBL" id="LHYJ01000023">
    <property type="protein sequence ID" value="KXB08192.1"/>
    <property type="molecule type" value="Genomic_DNA"/>
</dbReference>
<comment type="caution">
    <text evidence="4">The sequence shown here is derived from an EMBL/GenBank/DDBJ whole genome shotgun (WGS) entry which is preliminary data.</text>
</comment>
<reference evidence="4 5" key="1">
    <citation type="journal article" date="2016" name="Sci. Rep.">
        <title>Metabolic traits of an uncultured archaeal lineage -MSBL1- from brine pools of the Red Sea.</title>
        <authorList>
            <person name="Mwirichia R."/>
            <person name="Alam I."/>
            <person name="Rashid M."/>
            <person name="Vinu M."/>
            <person name="Ba-Alawi W."/>
            <person name="Anthony Kamau A."/>
            <person name="Kamanda Ngugi D."/>
            <person name="Goker M."/>
            <person name="Klenk H.P."/>
            <person name="Bajic V."/>
            <person name="Stingl U."/>
        </authorList>
    </citation>
    <scope>NUCLEOTIDE SEQUENCE [LARGE SCALE GENOMIC DNA]</scope>
    <source>
        <strain evidence="4">SCGC-AAA382N08</strain>
    </source>
</reference>
<evidence type="ECO:0000259" key="3">
    <source>
        <dbReference type="Pfam" id="PF00685"/>
    </source>
</evidence>
<dbReference type="Proteomes" id="UP000070175">
    <property type="component" value="Unassembled WGS sequence"/>
</dbReference>
<dbReference type="InterPro" id="IPR000863">
    <property type="entry name" value="Sulfotransferase_dom"/>
</dbReference>
<gene>
    <name evidence="4" type="ORF">AKJ56_01690</name>
</gene>